<name>A0A0A0BQZ3_9CELL</name>
<keyword evidence="1" id="KW-0812">Transmembrane</keyword>
<organism evidence="2 3">
    <name type="scientific">Cellulomonas carbonis T26</name>
    <dbReference type="NCBI Taxonomy" id="947969"/>
    <lineage>
        <taxon>Bacteria</taxon>
        <taxon>Bacillati</taxon>
        <taxon>Actinomycetota</taxon>
        <taxon>Actinomycetes</taxon>
        <taxon>Micrococcales</taxon>
        <taxon>Cellulomonadaceae</taxon>
        <taxon>Cellulomonas</taxon>
    </lineage>
</organism>
<sequence>MTTSVEHPEHRPRRWDDLTDRQKTGVLIGASVQLALAATAWTDLWFRPAAQVRGSKSVWAAVIAVSWVGPVLYLWRGIRHRVPAIP</sequence>
<feature type="transmembrane region" description="Helical" evidence="1">
    <location>
        <begin position="24"/>
        <end position="46"/>
    </location>
</feature>
<evidence type="ECO:0000256" key="1">
    <source>
        <dbReference type="SAM" id="Phobius"/>
    </source>
</evidence>
<dbReference type="EMBL" id="AXCY01000053">
    <property type="protein sequence ID" value="KGM10360.1"/>
    <property type="molecule type" value="Genomic_DNA"/>
</dbReference>
<reference evidence="2 3" key="2">
    <citation type="journal article" date="2015" name="Stand. Genomic Sci.">
        <title>Draft genome sequence of Cellulomonas carbonis T26(T) and comparative analysis of six Cellulomonas genomes.</title>
        <authorList>
            <person name="Zhuang W."/>
            <person name="Zhang S."/>
            <person name="Xia X."/>
            <person name="Wang G."/>
        </authorList>
    </citation>
    <scope>NUCLEOTIDE SEQUENCE [LARGE SCALE GENOMIC DNA]</scope>
    <source>
        <strain evidence="2 3">T26</strain>
    </source>
</reference>
<dbReference type="Proteomes" id="UP000029839">
    <property type="component" value="Unassembled WGS sequence"/>
</dbReference>
<reference evidence="2 3" key="1">
    <citation type="submission" date="2013-08" db="EMBL/GenBank/DDBJ databases">
        <title>Genome sequencing of Cellulomonas carbonis T26.</title>
        <authorList>
            <person name="Chen F."/>
            <person name="Li Y."/>
            <person name="Wang G."/>
        </authorList>
    </citation>
    <scope>NUCLEOTIDE SEQUENCE [LARGE SCALE GENOMIC DNA]</scope>
    <source>
        <strain evidence="2 3">T26</strain>
    </source>
</reference>
<keyword evidence="3" id="KW-1185">Reference proteome</keyword>
<keyword evidence="1" id="KW-1133">Transmembrane helix</keyword>
<evidence type="ECO:0000313" key="3">
    <source>
        <dbReference type="Proteomes" id="UP000029839"/>
    </source>
</evidence>
<dbReference type="OrthoDB" id="5125307at2"/>
<comment type="caution">
    <text evidence="2">The sequence shown here is derived from an EMBL/GenBank/DDBJ whole genome shotgun (WGS) entry which is preliminary data.</text>
</comment>
<feature type="transmembrane region" description="Helical" evidence="1">
    <location>
        <begin position="58"/>
        <end position="75"/>
    </location>
</feature>
<accession>A0A0A0BQZ3</accession>
<protein>
    <submittedName>
        <fullName evidence="2">Membrane protein</fullName>
    </submittedName>
</protein>
<gene>
    <name evidence="2" type="ORF">N868_15670</name>
</gene>
<keyword evidence="1" id="KW-0472">Membrane</keyword>
<dbReference type="AlphaFoldDB" id="A0A0A0BQZ3"/>
<proteinExistence type="predicted"/>
<evidence type="ECO:0000313" key="2">
    <source>
        <dbReference type="EMBL" id="KGM10360.1"/>
    </source>
</evidence>
<dbReference type="RefSeq" id="WP_043607236.1">
    <property type="nucleotide sequence ID" value="NZ_AXCY01000053.1"/>
</dbReference>